<evidence type="ECO:0000313" key="3">
    <source>
        <dbReference type="EMBL" id="MBD8109240.1"/>
    </source>
</evidence>
<dbReference type="OrthoDB" id="9816462at2"/>
<dbReference type="CDD" id="cd06257">
    <property type="entry name" value="DnaJ"/>
    <property type="match status" value="1"/>
</dbReference>
<accession>A0A4U3EUN7</accession>
<dbReference type="InterPro" id="IPR036869">
    <property type="entry name" value="J_dom_sf"/>
</dbReference>
<evidence type="ECO:0000313" key="4">
    <source>
        <dbReference type="EMBL" id="TKJ84154.1"/>
    </source>
</evidence>
<dbReference type="PROSITE" id="PS50076">
    <property type="entry name" value="DNAJ_2"/>
    <property type="match status" value="1"/>
</dbReference>
<keyword evidence="6" id="KW-1185">Reference proteome</keyword>
<protein>
    <recommendedName>
        <fullName evidence="2">J domain-containing protein</fullName>
    </recommendedName>
</protein>
<organism evidence="4 5">
    <name type="scientific">Erwinia persicina</name>
    <dbReference type="NCBI Taxonomy" id="55211"/>
    <lineage>
        <taxon>Bacteria</taxon>
        <taxon>Pseudomonadati</taxon>
        <taxon>Pseudomonadota</taxon>
        <taxon>Gammaproteobacteria</taxon>
        <taxon>Enterobacterales</taxon>
        <taxon>Erwiniaceae</taxon>
        <taxon>Erwinia</taxon>
    </lineage>
</organism>
<keyword evidence="1" id="KW-0143">Chaperone</keyword>
<gene>
    <name evidence="4" type="ORF">EpCFBP13511_21605</name>
    <name evidence="3" type="ORF">IFT93_23015</name>
</gene>
<reference evidence="3 6" key="2">
    <citation type="journal article" date="2020" name="FEMS Microbiol. Ecol.">
        <title>Temporal dynamics of bacterial communities during seed development and maturation.</title>
        <authorList>
            <person name="Chesneau G."/>
            <person name="Torres-Cortes G."/>
            <person name="Briand M."/>
            <person name="Darrasse A."/>
            <person name="Preveaux A."/>
            <person name="Marais C."/>
            <person name="Jacques M.A."/>
            <person name="Shade A."/>
            <person name="Barret M."/>
        </authorList>
    </citation>
    <scope>NUCLEOTIDE SEQUENCE [LARGE SCALE GENOMIC DNA]</scope>
    <source>
        <strain evidence="3 6">CFBP13732</strain>
    </source>
</reference>
<dbReference type="SMART" id="SM00271">
    <property type="entry name" value="DnaJ"/>
    <property type="match status" value="1"/>
</dbReference>
<evidence type="ECO:0000256" key="1">
    <source>
        <dbReference type="ARBA" id="ARBA00023186"/>
    </source>
</evidence>
<comment type="caution">
    <text evidence="4">The sequence shown here is derived from an EMBL/GenBank/DDBJ whole genome shotgun (WGS) entry which is preliminary data.</text>
</comment>
<name>A0A4U3EUN7_9GAMM</name>
<dbReference type="EMBL" id="JACYNN010000038">
    <property type="protein sequence ID" value="MBD8109240.1"/>
    <property type="molecule type" value="Genomic_DNA"/>
</dbReference>
<proteinExistence type="predicted"/>
<sequence>MSNQPCWAILGIEPTEDQQVIRQAYRKLLPTFHPESDPAGFKRLREAYEQARKGMEAPATLLPVEPPVTAADTDPTGLLDAFSRLLASPAERYLPLSWQRFISRLDDHPVATVDQLRWPLLETALLVHPVSADCLLLLANRLQWRMRLPELDQDTARRADELLDFADSGDMFDLATLAPLSLAAQDETRSYFHQVRHFYWEQPTGWLRYLLEEPRVIFWPSCPRLMNQVVRWFNVAATSNAIMRDYCLGQLERHPNDPEWLYLSASHCGMMGDNETAFPLWLTLHEQYQHAEAEQWLLAWCARHFTDYLPLLIQAFDRPEFAPVDSATGDNESAYRPQAQSPQTLVRWAEATQVDVSPLAADFISWKSGRYRPQVMFVHLLQEDGTDELRHLYWQASMLTLGNEALLQAIVDQPVSGTPLQMLILRGLQRQALQRLAWLQGSPVVAEFSAWLSAPEETPLPERFADSEGAAWKQSIAWLWHWRPLPRHSLTRLAQHAAYGESVLPAHTSWLCYLIENAAITLPDDSQTPPRDALRQVMLLVAMLDLEVDNIALLSQLKDFPLDESHPFWPMYQVFTQIDLARGDEVSQLKSHLELNNSLHFNCWTRLPVSIEECIARRDETSSNATHYFYRYQPAWQERLGQSPFPYQALFHAIFLSHENASYAQHHLEALEALTAHSPEDVAFKQQLLLRQRPVLPPDEMLPSGALHAPAVARGIHQLGSSPEYVLDAKLRDAAESCADDPGADITLRLAAATMLQINTSRQNAFAEYPQRRSYFWQFWRVNSRLGRVGLVLQIALGSKLAVLFVNMILVEGQLANTALSALLIVMNLYSAVVRRGRDLGLASADKLKEIKIPVLRLLGMYLFKRGMPEPNRFGPPPGWWRKKSKK</sequence>
<evidence type="ECO:0000313" key="6">
    <source>
        <dbReference type="Proteomes" id="UP000661012"/>
    </source>
</evidence>
<reference evidence="4 5" key="1">
    <citation type="journal article" date="2019" name="Sci. Rep.">
        <title>Differences in resource use lead to coexistence of seed-transmitted microbial populations.</title>
        <authorList>
            <person name="Torres-Cortes G."/>
            <person name="Garcia B.J."/>
            <person name="Compant S."/>
            <person name="Rezki S."/>
            <person name="Jones P."/>
            <person name="Preveaux A."/>
            <person name="Briand M."/>
            <person name="Roulet A."/>
            <person name="Bouchez O."/>
            <person name="Jacobson D."/>
            <person name="Barret M."/>
        </authorList>
    </citation>
    <scope>NUCLEOTIDE SEQUENCE [LARGE SCALE GENOMIC DNA]</scope>
    <source>
        <strain evidence="4 5">CFBP13511</strain>
    </source>
</reference>
<feature type="domain" description="J" evidence="2">
    <location>
        <begin position="5"/>
        <end position="56"/>
    </location>
</feature>
<dbReference type="STRING" id="1219360.GCA_001571305_04233"/>
<dbReference type="SUPFAM" id="SSF46565">
    <property type="entry name" value="Chaperone J-domain"/>
    <property type="match status" value="1"/>
</dbReference>
<dbReference type="Gene3D" id="1.10.287.110">
    <property type="entry name" value="DnaJ domain"/>
    <property type="match status" value="1"/>
</dbReference>
<dbReference type="EMBL" id="QGAC01000029">
    <property type="protein sequence ID" value="TKJ84154.1"/>
    <property type="molecule type" value="Genomic_DNA"/>
</dbReference>
<dbReference type="Proteomes" id="UP000306393">
    <property type="component" value="Unassembled WGS sequence"/>
</dbReference>
<evidence type="ECO:0000313" key="5">
    <source>
        <dbReference type="Proteomes" id="UP000306393"/>
    </source>
</evidence>
<evidence type="ECO:0000259" key="2">
    <source>
        <dbReference type="PROSITE" id="PS50076"/>
    </source>
</evidence>
<dbReference type="AlphaFoldDB" id="A0A4U3EUN7"/>
<dbReference type="Proteomes" id="UP000661012">
    <property type="component" value="Unassembled WGS sequence"/>
</dbReference>
<dbReference type="InterPro" id="IPR001623">
    <property type="entry name" value="DnaJ_domain"/>
</dbReference>
<dbReference type="RefSeq" id="WP_137270058.1">
    <property type="nucleotide sequence ID" value="NZ_JACYNM010000039.1"/>
</dbReference>